<keyword evidence="7" id="KW-1185">Reference proteome</keyword>
<dbReference type="CDD" id="cd05466">
    <property type="entry name" value="PBP2_LTTR_substrate"/>
    <property type="match status" value="1"/>
</dbReference>
<evidence type="ECO:0000256" key="4">
    <source>
        <dbReference type="ARBA" id="ARBA00023163"/>
    </source>
</evidence>
<comment type="similarity">
    <text evidence="1">Belongs to the LysR transcriptional regulatory family.</text>
</comment>
<evidence type="ECO:0000259" key="5">
    <source>
        <dbReference type="PROSITE" id="PS50931"/>
    </source>
</evidence>
<dbReference type="InterPro" id="IPR005119">
    <property type="entry name" value="LysR_subst-bd"/>
</dbReference>
<keyword evidence="3" id="KW-0238">DNA-binding</keyword>
<dbReference type="EMBL" id="CP054475">
    <property type="protein sequence ID" value="UXD87365.1"/>
    <property type="molecule type" value="Genomic_DNA"/>
</dbReference>
<dbReference type="InterPro" id="IPR050950">
    <property type="entry name" value="HTH-type_LysR_regulators"/>
</dbReference>
<organism evidence="6 7">
    <name type="scientific">Thalassolituus hydrocarboniclasticus</name>
    <dbReference type="NCBI Taxonomy" id="2742796"/>
    <lineage>
        <taxon>Bacteria</taxon>
        <taxon>Pseudomonadati</taxon>
        <taxon>Pseudomonadota</taxon>
        <taxon>Gammaproteobacteria</taxon>
        <taxon>Oceanospirillales</taxon>
        <taxon>Oceanospirillaceae</taxon>
        <taxon>Thalassolituus</taxon>
    </lineage>
</organism>
<dbReference type="Pfam" id="PF03466">
    <property type="entry name" value="LysR_substrate"/>
    <property type="match status" value="1"/>
</dbReference>
<dbReference type="InterPro" id="IPR036390">
    <property type="entry name" value="WH_DNA-bd_sf"/>
</dbReference>
<dbReference type="PANTHER" id="PTHR30419:SF8">
    <property type="entry name" value="NITROGEN ASSIMILATION TRANSCRIPTIONAL ACTIVATOR-RELATED"/>
    <property type="match status" value="1"/>
</dbReference>
<gene>
    <name evidence="6" type="ORF">HUF19_07945</name>
</gene>
<reference evidence="7" key="1">
    <citation type="submission" date="2020-06" db="EMBL/GenBank/DDBJ databases">
        <title>Thalassolituus marinus alknpb1M-1, a hydrocarbon-degrading bacterium isolated from the deep-sea overlying water using an in-situ strategy from the South China Sea basin.</title>
        <authorList>
            <person name="Dong C."/>
            <person name="Chen Y."/>
            <person name="Shao Z."/>
        </authorList>
    </citation>
    <scope>NUCLEOTIDE SEQUENCE [LARGE SCALE GENOMIC DNA]</scope>
    <source>
        <strain evidence="7">alknpb1M-1</strain>
    </source>
</reference>
<evidence type="ECO:0000256" key="1">
    <source>
        <dbReference type="ARBA" id="ARBA00009437"/>
    </source>
</evidence>
<feature type="domain" description="HTH lysR-type" evidence="5">
    <location>
        <begin position="1"/>
        <end position="58"/>
    </location>
</feature>
<proteinExistence type="inferred from homology"/>
<accession>A0ABY6A9X3</accession>
<dbReference type="SUPFAM" id="SSF46785">
    <property type="entry name" value="Winged helix' DNA-binding domain"/>
    <property type="match status" value="1"/>
</dbReference>
<name>A0ABY6A9X3_9GAMM</name>
<evidence type="ECO:0000256" key="2">
    <source>
        <dbReference type="ARBA" id="ARBA00023015"/>
    </source>
</evidence>
<dbReference type="SUPFAM" id="SSF53850">
    <property type="entry name" value="Periplasmic binding protein-like II"/>
    <property type="match status" value="1"/>
</dbReference>
<keyword evidence="4" id="KW-0804">Transcription</keyword>
<dbReference type="PROSITE" id="PS50931">
    <property type="entry name" value="HTH_LYSR"/>
    <property type="match status" value="1"/>
</dbReference>
<dbReference type="RefSeq" id="WP_260999284.1">
    <property type="nucleotide sequence ID" value="NZ_CP054475.1"/>
</dbReference>
<dbReference type="InterPro" id="IPR000847">
    <property type="entry name" value="LysR_HTH_N"/>
</dbReference>
<evidence type="ECO:0000256" key="3">
    <source>
        <dbReference type="ARBA" id="ARBA00023125"/>
    </source>
</evidence>
<dbReference type="PANTHER" id="PTHR30419">
    <property type="entry name" value="HTH-TYPE TRANSCRIPTIONAL REGULATOR YBHD"/>
    <property type="match status" value="1"/>
</dbReference>
<keyword evidence="2" id="KW-0805">Transcription regulation</keyword>
<dbReference type="PRINTS" id="PR00039">
    <property type="entry name" value="HTHLYSR"/>
</dbReference>
<dbReference type="Proteomes" id="UP001065322">
    <property type="component" value="Chromosome"/>
</dbReference>
<dbReference type="Gene3D" id="1.10.10.10">
    <property type="entry name" value="Winged helix-like DNA-binding domain superfamily/Winged helix DNA-binding domain"/>
    <property type="match status" value="1"/>
</dbReference>
<dbReference type="Pfam" id="PF00126">
    <property type="entry name" value="HTH_1"/>
    <property type="match status" value="1"/>
</dbReference>
<evidence type="ECO:0000313" key="6">
    <source>
        <dbReference type="EMBL" id="UXD87365.1"/>
    </source>
</evidence>
<dbReference type="InterPro" id="IPR036388">
    <property type="entry name" value="WH-like_DNA-bd_sf"/>
</dbReference>
<sequence length="313" mass="34623">MDTQALKAFLAVAEQRSFSLAAEQLHLTQSAVSKRIQLLEQQLGNALFDRHNRTISLTEAGHALQPKARQILDLVADTELRLMNLGGEVSGVLSLATSHHIGLHRLPPVLREFVSRYPAAQLNLSFMGSERAYQAVNLRQVELALTTLEANNDQVPEGIEALPLWQDDMVCVCAPGHPLAAIAQLSLQDLAQAPAILPEPDTITFQLLERVFRQAGLNLHAPMPTNYLETIKMMVSVGMGWSLLPHSMLDEQLVRLPWPSAPIRRQLGLIHLRHRTLSNAARAFIDILSPPANDELQTQHNMTQNKAGVSAKR</sequence>
<dbReference type="Gene3D" id="3.40.190.290">
    <property type="match status" value="1"/>
</dbReference>
<evidence type="ECO:0000313" key="7">
    <source>
        <dbReference type="Proteomes" id="UP001065322"/>
    </source>
</evidence>
<protein>
    <submittedName>
        <fullName evidence="6">LysR family transcriptional regulator</fullName>
    </submittedName>
</protein>